<dbReference type="RefSeq" id="XP_033424918.1">
    <property type="nucleotide sequence ID" value="XM_033571603.1"/>
</dbReference>
<dbReference type="GeneID" id="54329678"/>
<evidence type="ECO:0000256" key="1">
    <source>
        <dbReference type="SAM" id="MobiDB-lite"/>
    </source>
</evidence>
<dbReference type="Proteomes" id="UP000324241">
    <property type="component" value="Unassembled WGS sequence"/>
</dbReference>
<evidence type="ECO:0000313" key="3">
    <source>
        <dbReference type="EMBL" id="THC93760.1"/>
    </source>
</evidence>
<dbReference type="VEuPathDB" id="FungiDB:EYZ11_006768"/>
<gene>
    <name evidence="2" type="ORF">ATNIH1004_006976</name>
    <name evidence="3" type="ORF">EYZ11_006768</name>
</gene>
<feature type="region of interest" description="Disordered" evidence="1">
    <location>
        <begin position="1"/>
        <end position="32"/>
    </location>
</feature>
<name>A0A4S3JF05_9EURO</name>
<dbReference type="EMBL" id="SOSA01000246">
    <property type="protein sequence ID" value="THC93760.1"/>
    <property type="molecule type" value="Genomic_DNA"/>
</dbReference>
<feature type="region of interest" description="Disordered" evidence="1">
    <location>
        <begin position="98"/>
        <end position="167"/>
    </location>
</feature>
<evidence type="ECO:0000313" key="4">
    <source>
        <dbReference type="Proteomes" id="UP000308092"/>
    </source>
</evidence>
<feature type="compositionally biased region" description="Polar residues" evidence="1">
    <location>
        <begin position="106"/>
        <end position="119"/>
    </location>
</feature>
<comment type="caution">
    <text evidence="3">The sequence shown here is derived from an EMBL/GenBank/DDBJ whole genome shotgun (WGS) entry which is preliminary data.</text>
</comment>
<keyword evidence="4" id="KW-1185">Reference proteome</keyword>
<evidence type="ECO:0000313" key="2">
    <source>
        <dbReference type="EMBL" id="KAA8645557.1"/>
    </source>
</evidence>
<protein>
    <submittedName>
        <fullName evidence="3">Uncharacterized protein</fullName>
    </submittedName>
</protein>
<dbReference type="EMBL" id="QUQM01000007">
    <property type="protein sequence ID" value="KAA8645557.1"/>
    <property type="molecule type" value="Genomic_DNA"/>
</dbReference>
<accession>A0A4S3JF05</accession>
<dbReference type="Proteomes" id="UP000308092">
    <property type="component" value="Unassembled WGS sequence"/>
</dbReference>
<dbReference type="AlphaFoldDB" id="A0A4S3JF05"/>
<reference evidence="3 4" key="1">
    <citation type="submission" date="2019-03" db="EMBL/GenBank/DDBJ databases">
        <title>The genome sequence of a newly discovered highly antifungal drug resistant Aspergillus species, Aspergillus tanneri NIH 1004.</title>
        <authorList>
            <person name="Mounaud S."/>
            <person name="Singh I."/>
            <person name="Joardar V."/>
            <person name="Pakala S."/>
            <person name="Pakala S."/>
            <person name="Venepally P."/>
            <person name="Hoover J."/>
            <person name="Nierman W."/>
            <person name="Chung J."/>
            <person name="Losada L."/>
        </authorList>
    </citation>
    <scope>NUCLEOTIDE SEQUENCE [LARGE SCALE GENOMIC DNA]</scope>
    <source>
        <strain evidence="3 4">NIH1004</strain>
    </source>
</reference>
<evidence type="ECO:0000313" key="5">
    <source>
        <dbReference type="Proteomes" id="UP000324241"/>
    </source>
</evidence>
<organism evidence="3 4">
    <name type="scientific">Aspergillus tanneri</name>
    <dbReference type="NCBI Taxonomy" id="1220188"/>
    <lineage>
        <taxon>Eukaryota</taxon>
        <taxon>Fungi</taxon>
        <taxon>Dikarya</taxon>
        <taxon>Ascomycota</taxon>
        <taxon>Pezizomycotina</taxon>
        <taxon>Eurotiomycetes</taxon>
        <taxon>Eurotiomycetidae</taxon>
        <taxon>Eurotiales</taxon>
        <taxon>Aspergillaceae</taxon>
        <taxon>Aspergillus</taxon>
        <taxon>Aspergillus subgen. Circumdati</taxon>
    </lineage>
</organism>
<proteinExistence type="predicted"/>
<feature type="compositionally biased region" description="Pro residues" evidence="1">
    <location>
        <begin position="1"/>
        <end position="11"/>
    </location>
</feature>
<sequence length="167" mass="18271">MNPPPPSPDPDYQPEWDEDHFHALPNSLPTLSNKLNEEIANNSASTEPFAEPMDQTQVVGAFQALNITYLEDIPEETAGQEMDEPRYNKENVEPCAMPATKEGASTEASPSQAQNTEETQPARGRFYSISDTEAPDPLLAPPPSPVMNAPQTSDTSDTEIMGFSSYK</sequence>
<reference evidence="2 5" key="2">
    <citation type="submission" date="2019-08" db="EMBL/GenBank/DDBJ databases">
        <title>The genome sequence of a newly discovered highly antifungal drug resistant Aspergillus species, Aspergillus tanneri NIH 1004.</title>
        <authorList>
            <person name="Mounaud S."/>
            <person name="Singh I."/>
            <person name="Joardar V."/>
            <person name="Pakala S."/>
            <person name="Pakala S."/>
            <person name="Venepally P."/>
            <person name="Chung J.K."/>
            <person name="Losada L."/>
            <person name="Nierman W.C."/>
        </authorList>
    </citation>
    <scope>NUCLEOTIDE SEQUENCE [LARGE SCALE GENOMIC DNA]</scope>
    <source>
        <strain evidence="2 5">NIH1004</strain>
    </source>
</reference>